<feature type="transmembrane region" description="Helical" evidence="2">
    <location>
        <begin position="267"/>
        <end position="289"/>
    </location>
</feature>
<keyword evidence="2" id="KW-0472">Membrane</keyword>
<dbReference type="PANTHER" id="PTHR40076:SF1">
    <property type="entry name" value="MEMBRANE PROTEIN"/>
    <property type="match status" value="1"/>
</dbReference>
<feature type="compositionally biased region" description="Pro residues" evidence="1">
    <location>
        <begin position="86"/>
        <end position="131"/>
    </location>
</feature>
<dbReference type="InterPro" id="IPR010380">
    <property type="entry name" value="DUF975"/>
</dbReference>
<evidence type="ECO:0000313" key="3">
    <source>
        <dbReference type="EMBL" id="XBW08896.1"/>
    </source>
</evidence>
<dbReference type="AlphaFoldDB" id="A0AAU7VBM8"/>
<organism evidence="3">
    <name type="scientific">Scrofimicrobium appendicitidis</name>
    <dbReference type="NCBI Taxonomy" id="3079930"/>
    <lineage>
        <taxon>Bacteria</taxon>
        <taxon>Bacillati</taxon>
        <taxon>Actinomycetota</taxon>
        <taxon>Actinomycetes</taxon>
        <taxon>Actinomycetales</taxon>
        <taxon>Actinomycetaceae</taxon>
        <taxon>Scrofimicrobium</taxon>
    </lineage>
</organism>
<feature type="compositionally biased region" description="Basic and acidic residues" evidence="1">
    <location>
        <begin position="1"/>
        <end position="12"/>
    </location>
</feature>
<sequence>MTEPESRPHSEPSADLPFDEAPTTSFPPPPPSDRFAPGADAAPAEPTPEPAAPGVEPTQTAPLPTTPMAEVPPTPGPDFSAAPTAPSAPSPETATPPPPPGGAAYPPAPGAAGGYPPPPGPGGPGYPPPPYAGTYPGPQAPMLEPVRVAAVEGIRISDGFNYAWKKFRQHAGLLIGVALTYFAVMVLLWLLMLALGLGFDRSGFALVMVSFSVVVVAVFAAVVQANILRGVLEILRGQPVTFASFFQFEHVGRVLLAGLIIGLLSGVLAFTFVAPVIVSALSIFSYWLIVDKNYGAWDAIVASATIVWNNIATVVLFMIGSAIAAWVGALFFGIGILLAVPVIIIAQGWLFKTLIGEEIAA</sequence>
<evidence type="ECO:0000256" key="1">
    <source>
        <dbReference type="SAM" id="MobiDB-lite"/>
    </source>
</evidence>
<feature type="transmembrane region" description="Helical" evidence="2">
    <location>
        <begin position="173"/>
        <end position="197"/>
    </location>
</feature>
<dbReference type="EMBL" id="CP138335">
    <property type="protein sequence ID" value="XBW08896.1"/>
    <property type="molecule type" value="Genomic_DNA"/>
</dbReference>
<dbReference type="PANTHER" id="PTHR40076">
    <property type="entry name" value="MEMBRANE PROTEIN-RELATED"/>
    <property type="match status" value="1"/>
</dbReference>
<protein>
    <recommendedName>
        <fullName evidence="4">Integral membrane protein</fullName>
    </recommendedName>
</protein>
<feature type="transmembrane region" description="Helical" evidence="2">
    <location>
        <begin position="240"/>
        <end position="261"/>
    </location>
</feature>
<feature type="transmembrane region" description="Helical" evidence="2">
    <location>
        <begin position="325"/>
        <end position="346"/>
    </location>
</feature>
<keyword evidence="2" id="KW-1133">Transmembrane helix</keyword>
<reference evidence="3" key="1">
    <citation type="submission" date="2023-11" db="EMBL/GenBank/DDBJ databases">
        <title>Scrofimicrobium hongkongense sp. nov., isolated from a patient with peritonitis.</title>
        <authorList>
            <person name="Lao H.Y."/>
            <person name="Wong A.Y.P."/>
            <person name="Ng T.L."/>
            <person name="Wong R.Y.L."/>
            <person name="Yau M.C.Y."/>
            <person name="Lam J.Y.W."/>
            <person name="Siu G.K.H."/>
        </authorList>
    </citation>
    <scope>NUCLEOTIDE SEQUENCE</scope>
    <source>
        <strain evidence="3">R131</strain>
    </source>
</reference>
<feature type="transmembrane region" description="Helical" evidence="2">
    <location>
        <begin position="203"/>
        <end position="228"/>
    </location>
</feature>
<accession>A0AAU7VBM8</accession>
<feature type="region of interest" description="Disordered" evidence="1">
    <location>
        <begin position="1"/>
        <end position="133"/>
    </location>
</feature>
<name>A0AAU7VBM8_9ACTO</name>
<feature type="transmembrane region" description="Helical" evidence="2">
    <location>
        <begin position="296"/>
        <end position="319"/>
    </location>
</feature>
<feature type="compositionally biased region" description="Low complexity" evidence="1">
    <location>
        <begin position="33"/>
        <end position="44"/>
    </location>
</feature>
<dbReference type="RefSeq" id="WP_350259096.1">
    <property type="nucleotide sequence ID" value="NZ_CP138335.1"/>
</dbReference>
<evidence type="ECO:0000256" key="2">
    <source>
        <dbReference type="SAM" id="Phobius"/>
    </source>
</evidence>
<gene>
    <name evidence="3" type="ORF">SAC06_04905</name>
</gene>
<evidence type="ECO:0008006" key="4">
    <source>
        <dbReference type="Google" id="ProtNLM"/>
    </source>
</evidence>
<proteinExistence type="predicted"/>
<keyword evidence="2" id="KW-0812">Transmembrane</keyword>
<dbReference type="KEGG" id="sapp:SAC06_04905"/>